<keyword evidence="3" id="KW-1185">Reference proteome</keyword>
<dbReference type="AlphaFoldDB" id="A0A4Y8UVN6"/>
<reference evidence="2 3" key="1">
    <citation type="submission" date="2019-02" db="EMBL/GenBank/DDBJ databases">
        <title>Draft Genome Sequence of the Prevotella sp. BCRC 81118, Isolated from Human Feces.</title>
        <authorList>
            <person name="Huang C.-H."/>
        </authorList>
    </citation>
    <scope>NUCLEOTIDE SEQUENCE [LARGE SCALE GENOMIC DNA]</scope>
    <source>
        <strain evidence="2 3">BCRC 81118</strain>
    </source>
</reference>
<sequence length="280" mass="32156">MKKNFDLHRLSMVLRWDILTNWQRHLGATAGLAICISIYCVLRLFSMRYWLNSTDVELAGHQYQVSVCMFFSVIAFIAFYVLASCIFNNMKTKLQRESFLMLPACNLEKFVARLLMMSIGVLVQLFAAVILADVIQFIFSFIITPDFHISITWAVLSHIIPTIQPFDNDWLKWITLYSFILFSHSFATLGGTFYRKLPVLLTACTGILLSMILGYIINKLGEAGVFDFFSHINFSNGSTADYCITITASFVFLALAAFNYWASYKFFTRMQVICNKWINI</sequence>
<dbReference type="EMBL" id="SGVY01000067">
    <property type="protein sequence ID" value="TFH71739.1"/>
    <property type="molecule type" value="Genomic_DNA"/>
</dbReference>
<accession>A0A4Y8UVN6</accession>
<evidence type="ECO:0000313" key="2">
    <source>
        <dbReference type="EMBL" id="TFH71739.1"/>
    </source>
</evidence>
<evidence type="ECO:0000256" key="1">
    <source>
        <dbReference type="SAM" id="Phobius"/>
    </source>
</evidence>
<evidence type="ECO:0000313" key="3">
    <source>
        <dbReference type="Proteomes" id="UP000297872"/>
    </source>
</evidence>
<feature type="transmembrane region" description="Helical" evidence="1">
    <location>
        <begin position="239"/>
        <end position="262"/>
    </location>
</feature>
<protein>
    <submittedName>
        <fullName evidence="2">Uncharacterized protein</fullName>
    </submittedName>
</protein>
<proteinExistence type="predicted"/>
<dbReference type="RefSeq" id="WP_134844522.1">
    <property type="nucleotide sequence ID" value="NZ_SGVY01000067.1"/>
</dbReference>
<dbReference type="OrthoDB" id="1077176at2"/>
<name>A0A4Y8UVN6_9BACT</name>
<feature type="transmembrane region" description="Helical" evidence="1">
    <location>
        <begin position="173"/>
        <end position="193"/>
    </location>
</feature>
<gene>
    <name evidence="2" type="ORF">EXN75_15620</name>
</gene>
<organism evidence="2 3">
    <name type="scientific">Segatella hominis</name>
    <dbReference type="NCBI Taxonomy" id="2518605"/>
    <lineage>
        <taxon>Bacteria</taxon>
        <taxon>Pseudomonadati</taxon>
        <taxon>Bacteroidota</taxon>
        <taxon>Bacteroidia</taxon>
        <taxon>Bacteroidales</taxon>
        <taxon>Prevotellaceae</taxon>
        <taxon>Segatella</taxon>
    </lineage>
</organism>
<keyword evidence="1" id="KW-1133">Transmembrane helix</keyword>
<feature type="transmembrane region" description="Helical" evidence="1">
    <location>
        <begin position="110"/>
        <end position="131"/>
    </location>
</feature>
<feature type="transmembrane region" description="Helical" evidence="1">
    <location>
        <begin position="26"/>
        <end position="51"/>
    </location>
</feature>
<dbReference type="Proteomes" id="UP000297872">
    <property type="component" value="Unassembled WGS sequence"/>
</dbReference>
<dbReference type="GeneID" id="302996691"/>
<keyword evidence="1" id="KW-0472">Membrane</keyword>
<keyword evidence="1" id="KW-0812">Transmembrane</keyword>
<feature type="transmembrane region" description="Helical" evidence="1">
    <location>
        <begin position="63"/>
        <end position="89"/>
    </location>
</feature>
<feature type="transmembrane region" description="Helical" evidence="1">
    <location>
        <begin position="199"/>
        <end position="218"/>
    </location>
</feature>
<comment type="caution">
    <text evidence="2">The sequence shown here is derived from an EMBL/GenBank/DDBJ whole genome shotgun (WGS) entry which is preliminary data.</text>
</comment>